<feature type="compositionally biased region" description="Polar residues" evidence="1">
    <location>
        <begin position="1"/>
        <end position="11"/>
    </location>
</feature>
<dbReference type="CTD" id="55670"/>
<organism evidence="2 3">
    <name type="scientific">Erpetoichthys calabaricus</name>
    <name type="common">Rope fish</name>
    <name type="synonym">Calamoichthys calabaricus</name>
    <dbReference type="NCBI Taxonomy" id="27687"/>
    <lineage>
        <taxon>Eukaryota</taxon>
        <taxon>Metazoa</taxon>
        <taxon>Chordata</taxon>
        <taxon>Craniata</taxon>
        <taxon>Vertebrata</taxon>
        <taxon>Euteleostomi</taxon>
        <taxon>Actinopterygii</taxon>
        <taxon>Polypteriformes</taxon>
        <taxon>Polypteridae</taxon>
        <taxon>Erpetoichthys</taxon>
    </lineage>
</organism>
<keyword evidence="3" id="KW-1185">Reference proteome</keyword>
<evidence type="ECO:0000256" key="1">
    <source>
        <dbReference type="SAM" id="MobiDB-lite"/>
    </source>
</evidence>
<feature type="region of interest" description="Disordered" evidence="1">
    <location>
        <begin position="1"/>
        <end position="22"/>
    </location>
</feature>
<dbReference type="GO" id="GO:0045046">
    <property type="term" value="P:protein import into peroxisome membrane"/>
    <property type="evidence" value="ECO:0007669"/>
    <property type="project" value="InterPro"/>
</dbReference>
<dbReference type="GO" id="GO:0044877">
    <property type="term" value="F:protein-containing complex binding"/>
    <property type="evidence" value="ECO:0007669"/>
    <property type="project" value="InterPro"/>
</dbReference>
<evidence type="ECO:0008006" key="4">
    <source>
        <dbReference type="Google" id="ProtNLM"/>
    </source>
</evidence>
<dbReference type="GO" id="GO:0016558">
    <property type="term" value="P:protein import into peroxisome matrix"/>
    <property type="evidence" value="ECO:0007669"/>
    <property type="project" value="TreeGrafter"/>
</dbReference>
<sequence>MRSNSSTSLCQRRSLGSVHPGSSPAIFQSSGQALPYLDSAVELLMVQRDFCLALETCEKGLESINSLSELDDSTSSYRCGEMKIAFCIIGVQALAELNEWKSVLNWLLQYYGTPEKLPAKIMQMCILLFTKVDEPGIIFESGKEWLRSPSNHCCLGFNTVAELFLLHVLIPMGKLKDAETLAGNGVTFNDEQCQVVMEIIKQKREEKNGIPDPDPASQIQASSTLTSKQRFSSKCLLPLVRLLQRGFLLIRRGVCSIPLQKVVLAVMILFLLLMRIDPALPSALPWISSLLQMLRHMWDTMFAPYYRAKVSH</sequence>
<name>A0A8C4RST9_ERPCA</name>
<dbReference type="RefSeq" id="XP_028661446.1">
    <property type="nucleotide sequence ID" value="XM_028805613.2"/>
</dbReference>
<gene>
    <name evidence="2" type="primary">pex26</name>
</gene>
<dbReference type="GO" id="GO:0005778">
    <property type="term" value="C:peroxisomal membrane"/>
    <property type="evidence" value="ECO:0007669"/>
    <property type="project" value="InterPro"/>
</dbReference>
<evidence type="ECO:0000313" key="2">
    <source>
        <dbReference type="Ensembl" id="ENSECRP00000006409.1"/>
    </source>
</evidence>
<dbReference type="GeneTree" id="ENSGT00510000049725"/>
<dbReference type="PANTHER" id="PTHR16262:SF2">
    <property type="entry name" value="PEROXISOME ASSEMBLY PROTEIN 26"/>
    <property type="match status" value="1"/>
</dbReference>
<dbReference type="RefSeq" id="XP_028661455.1">
    <property type="nucleotide sequence ID" value="XM_028805622.2"/>
</dbReference>
<dbReference type="GeneID" id="114654806"/>
<dbReference type="OrthoDB" id="5954192at2759"/>
<dbReference type="Pfam" id="PF07163">
    <property type="entry name" value="Pex26"/>
    <property type="match status" value="1"/>
</dbReference>
<reference evidence="2" key="3">
    <citation type="submission" date="2025-09" db="UniProtKB">
        <authorList>
            <consortium name="Ensembl"/>
        </authorList>
    </citation>
    <scope>IDENTIFICATION</scope>
</reference>
<reference evidence="2" key="1">
    <citation type="submission" date="2021-06" db="EMBL/GenBank/DDBJ databases">
        <authorList>
            <consortium name="Wellcome Sanger Institute Data Sharing"/>
        </authorList>
    </citation>
    <scope>NUCLEOTIDE SEQUENCE [LARGE SCALE GENOMIC DNA]</scope>
</reference>
<dbReference type="PANTHER" id="PTHR16262">
    <property type="entry name" value="PEROXISOME ASSEMBLY PROTEIN 26"/>
    <property type="match status" value="1"/>
</dbReference>
<dbReference type="AlphaFoldDB" id="A0A8C4RST9"/>
<accession>A0A8C4RST9</accession>
<evidence type="ECO:0000313" key="3">
    <source>
        <dbReference type="Proteomes" id="UP000694620"/>
    </source>
</evidence>
<reference evidence="2" key="2">
    <citation type="submission" date="2025-08" db="UniProtKB">
        <authorList>
            <consortium name="Ensembl"/>
        </authorList>
    </citation>
    <scope>IDENTIFICATION</scope>
</reference>
<dbReference type="Ensembl" id="ENSECRT00000006511.1">
    <property type="protein sequence ID" value="ENSECRP00000006409.1"/>
    <property type="gene ID" value="ENSECRG00000004275.1"/>
</dbReference>
<protein>
    <recommendedName>
        <fullName evidence="4">Peroxisome assembly protein 26</fullName>
    </recommendedName>
</protein>
<dbReference type="InterPro" id="IPR010797">
    <property type="entry name" value="Pex26"/>
</dbReference>
<dbReference type="Proteomes" id="UP000694620">
    <property type="component" value="Chromosome 1"/>
</dbReference>
<proteinExistence type="predicted"/>
<dbReference type="GO" id="GO:0051117">
    <property type="term" value="F:ATPase binding"/>
    <property type="evidence" value="ECO:0007669"/>
    <property type="project" value="TreeGrafter"/>
</dbReference>